<dbReference type="OrthoDB" id="10251727at2759"/>
<evidence type="ECO:0000256" key="7">
    <source>
        <dbReference type="ARBA" id="ARBA00023242"/>
    </source>
</evidence>
<dbReference type="InterPro" id="IPR016095">
    <property type="entry name" value="Ribosomal_uL1_3-a/b-sand"/>
</dbReference>
<dbReference type="GO" id="GO:0005730">
    <property type="term" value="C:nucleolus"/>
    <property type="evidence" value="ECO:0007669"/>
    <property type="project" value="UniProtKB-SubCell"/>
</dbReference>
<dbReference type="Gene3D" id="3.40.50.790">
    <property type="match status" value="1"/>
</dbReference>
<comment type="similarity">
    <text evidence="9">Belongs to the universal ribosomal protein uL1 family. Highly divergent.</text>
</comment>
<dbReference type="SUPFAM" id="SSF56808">
    <property type="entry name" value="Ribosomal protein L1"/>
    <property type="match status" value="1"/>
</dbReference>
<dbReference type="CDD" id="cd00403">
    <property type="entry name" value="Ribosomal_L1"/>
    <property type="match status" value="1"/>
</dbReference>
<dbReference type="InterPro" id="IPR028364">
    <property type="entry name" value="Ribosomal_uL1/biogenesis"/>
</dbReference>
<evidence type="ECO:0000256" key="8">
    <source>
        <dbReference type="ARBA" id="ARBA00054167"/>
    </source>
</evidence>
<keyword evidence="7" id="KW-0539">Nucleus</keyword>
<keyword evidence="3" id="KW-0597">Phosphoprotein</keyword>
<gene>
    <name evidence="12" type="ORF">NliqN6_2981</name>
</gene>
<name>A0A8H3TT66_9TREE</name>
<evidence type="ECO:0000256" key="9">
    <source>
        <dbReference type="ARBA" id="ARBA00061550"/>
    </source>
</evidence>
<dbReference type="AlphaFoldDB" id="A0A8H3TT66"/>
<proteinExistence type="inferred from homology"/>
<dbReference type="Pfam" id="PF00687">
    <property type="entry name" value="Ribosomal_L1"/>
    <property type="match status" value="1"/>
</dbReference>
<keyword evidence="2" id="KW-1017">Isopeptide bond</keyword>
<comment type="caution">
    <text evidence="12">The sequence shown here is derived from an EMBL/GenBank/DDBJ whole genome shotgun (WGS) entry which is preliminary data.</text>
</comment>
<evidence type="ECO:0000256" key="1">
    <source>
        <dbReference type="ARBA" id="ARBA00004604"/>
    </source>
</evidence>
<keyword evidence="6" id="KW-0175">Coiled coil</keyword>
<feature type="compositionally biased region" description="Low complexity" evidence="11">
    <location>
        <begin position="359"/>
        <end position="400"/>
    </location>
</feature>
<evidence type="ECO:0000256" key="2">
    <source>
        <dbReference type="ARBA" id="ARBA00022499"/>
    </source>
</evidence>
<evidence type="ECO:0000256" key="3">
    <source>
        <dbReference type="ARBA" id="ARBA00022553"/>
    </source>
</evidence>
<keyword evidence="5" id="KW-0007">Acetylation</keyword>
<dbReference type="FunFam" id="3.40.50.790:FF:000004">
    <property type="entry name" value="Ribosomal L1 domain-containing 1-like 1"/>
    <property type="match status" value="1"/>
</dbReference>
<reference evidence="12" key="1">
    <citation type="submission" date="2020-07" db="EMBL/GenBank/DDBJ databases">
        <title>Draft Genome Sequence of a Deep-Sea Yeast, Naganishia (Cryptococcus) liquefaciens strain N6.</title>
        <authorList>
            <person name="Han Y.W."/>
            <person name="Kajitani R."/>
            <person name="Morimoto H."/>
            <person name="Parhat M."/>
            <person name="Tsubouchi H."/>
            <person name="Bakenova O."/>
            <person name="Ogata M."/>
            <person name="Argunhan B."/>
            <person name="Aoki R."/>
            <person name="Kajiwara S."/>
            <person name="Itoh T."/>
            <person name="Iwasaki H."/>
        </authorList>
    </citation>
    <scope>NUCLEOTIDE SEQUENCE</scope>
    <source>
        <strain evidence="12">N6</strain>
    </source>
</reference>
<accession>A0A8H3TT66</accession>
<evidence type="ECO:0000256" key="5">
    <source>
        <dbReference type="ARBA" id="ARBA00022990"/>
    </source>
</evidence>
<feature type="compositionally biased region" description="Basic and acidic residues" evidence="11">
    <location>
        <begin position="304"/>
        <end position="314"/>
    </location>
</feature>
<dbReference type="Proteomes" id="UP000620104">
    <property type="component" value="Unassembled WGS sequence"/>
</dbReference>
<dbReference type="InterPro" id="IPR023674">
    <property type="entry name" value="Ribosomal_uL1-like"/>
</dbReference>
<evidence type="ECO:0000256" key="11">
    <source>
        <dbReference type="SAM" id="MobiDB-lite"/>
    </source>
</evidence>
<keyword evidence="4" id="KW-0832">Ubl conjugation</keyword>
<evidence type="ECO:0000313" key="13">
    <source>
        <dbReference type="Proteomes" id="UP000620104"/>
    </source>
</evidence>
<organism evidence="12 13">
    <name type="scientific">Naganishia liquefaciens</name>
    <dbReference type="NCBI Taxonomy" id="104408"/>
    <lineage>
        <taxon>Eukaryota</taxon>
        <taxon>Fungi</taxon>
        <taxon>Dikarya</taxon>
        <taxon>Basidiomycota</taxon>
        <taxon>Agaricomycotina</taxon>
        <taxon>Tremellomycetes</taxon>
        <taxon>Filobasidiales</taxon>
        <taxon>Filobasidiaceae</taxon>
        <taxon>Naganishia</taxon>
    </lineage>
</organism>
<keyword evidence="13" id="KW-1185">Reference proteome</keyword>
<evidence type="ECO:0000256" key="10">
    <source>
        <dbReference type="ARBA" id="ARBA00070787"/>
    </source>
</evidence>
<feature type="compositionally biased region" description="Polar residues" evidence="11">
    <location>
        <begin position="332"/>
        <end position="343"/>
    </location>
</feature>
<comment type="subcellular location">
    <subcellularLocation>
        <location evidence="1">Nucleus</location>
        <location evidence="1">Nucleolus</location>
    </subcellularLocation>
</comment>
<sequence length="408" mass="44083">MANTKSARSAAAAKAQQTVDKIEPVAFPSTFKLDQARKAVTALLAHHAKEKERISETQLMAKDEHVWLVVNTKEMPTKKSMKPVRVPLPHPALPPPPKSSVCLFVKNPQREYKDLLAAHNIKFIDRVVGLEKLRGKHKPFEARRALMKAHDIFLCDARIMPSMPKLLGKIFFDAKKQPIPVTLARKDLKEELGRAISSTFFHESLGTCTSVRIATASRDDPEDAHTADQVLENLTAALPAVVSRISGQWDNIKSIGIKTSASVMLPIWTSDINSLHAQADEKVMSRAEKAVKRGLVDEDDSDDSVMHNDDDAPKAKKQKAPPAAAAVKETPSKSATATKQKSPATKAKTAAVGIPLPPAETATTPASTAAPKKVMAGKKAPAAATPKKTSASAKVKQSVVGKKKVTKK</sequence>
<dbReference type="EMBL" id="BLZA01000019">
    <property type="protein sequence ID" value="GHJ86579.1"/>
    <property type="molecule type" value="Genomic_DNA"/>
</dbReference>
<comment type="function">
    <text evidence="8">Regulates cellular senescence through inhibition of PTEN translation. Acts as a pro-apoptotic regulator in response to DNA damage.</text>
</comment>
<evidence type="ECO:0000256" key="6">
    <source>
        <dbReference type="ARBA" id="ARBA00023054"/>
    </source>
</evidence>
<protein>
    <recommendedName>
        <fullName evidence="10">Ribosomal L1 domain-containing protein 1</fullName>
    </recommendedName>
</protein>
<feature type="region of interest" description="Disordered" evidence="11">
    <location>
        <begin position="293"/>
        <end position="408"/>
    </location>
</feature>
<evidence type="ECO:0000256" key="4">
    <source>
        <dbReference type="ARBA" id="ARBA00022843"/>
    </source>
</evidence>
<evidence type="ECO:0000313" key="12">
    <source>
        <dbReference type="EMBL" id="GHJ86579.1"/>
    </source>
</evidence>